<reference evidence="1 2" key="1">
    <citation type="submission" date="2019-11" db="EMBL/GenBank/DDBJ databases">
        <title>Paenibacillus monticola sp. nov., a novel PGPR strain isolated from mountain sample in China.</title>
        <authorList>
            <person name="Zhao Q."/>
            <person name="Li H.-P."/>
            <person name="Zhang J.-L."/>
        </authorList>
    </citation>
    <scope>NUCLEOTIDE SEQUENCE [LARGE SCALE GENOMIC DNA]</scope>
    <source>
        <strain evidence="1 2">LC-T2</strain>
    </source>
</reference>
<gene>
    <name evidence="1" type="ORF">GJB61_30975</name>
</gene>
<evidence type="ECO:0000313" key="2">
    <source>
        <dbReference type="Proteomes" id="UP000463051"/>
    </source>
</evidence>
<dbReference type="InterPro" id="IPR004027">
    <property type="entry name" value="SEC_C_motif"/>
</dbReference>
<comment type="caution">
    <text evidence="1">The sequence shown here is derived from an EMBL/GenBank/DDBJ whole genome shotgun (WGS) entry which is preliminary data.</text>
</comment>
<dbReference type="RefSeq" id="WP_154122838.1">
    <property type="nucleotide sequence ID" value="NZ_WJXB01000025.1"/>
</dbReference>
<dbReference type="Gene3D" id="1.25.40.10">
    <property type="entry name" value="Tetratricopeptide repeat domain"/>
    <property type="match status" value="1"/>
</dbReference>
<keyword evidence="2" id="KW-1185">Reference proteome</keyword>
<dbReference type="Pfam" id="PF02810">
    <property type="entry name" value="SEC-C"/>
    <property type="match status" value="1"/>
</dbReference>
<dbReference type="EMBL" id="WJXB01000025">
    <property type="protein sequence ID" value="MRN57356.1"/>
    <property type="molecule type" value="Genomic_DNA"/>
</dbReference>
<dbReference type="AlphaFoldDB" id="A0A7X2HC36"/>
<proteinExistence type="predicted"/>
<dbReference type="Proteomes" id="UP000463051">
    <property type="component" value="Unassembled WGS sequence"/>
</dbReference>
<accession>A0A7X2HC36</accession>
<organism evidence="1 2">
    <name type="scientific">Paenibacillus monticola</name>
    <dbReference type="NCBI Taxonomy" id="2666075"/>
    <lineage>
        <taxon>Bacteria</taxon>
        <taxon>Bacillati</taxon>
        <taxon>Bacillota</taxon>
        <taxon>Bacilli</taxon>
        <taxon>Bacillales</taxon>
        <taxon>Paenibacillaceae</taxon>
        <taxon>Paenibacillus</taxon>
    </lineage>
</organism>
<dbReference type="SUPFAM" id="SSF103642">
    <property type="entry name" value="Sec-C motif"/>
    <property type="match status" value="1"/>
</dbReference>
<dbReference type="InterPro" id="IPR011990">
    <property type="entry name" value="TPR-like_helical_dom_sf"/>
</dbReference>
<protein>
    <recommendedName>
        <fullName evidence="3">Tetratricopeptide repeat protein</fullName>
    </recommendedName>
</protein>
<evidence type="ECO:0008006" key="3">
    <source>
        <dbReference type="Google" id="ProtNLM"/>
    </source>
</evidence>
<sequence length="437" mass="49160">MSKVGRNDLCPCGSGKKYKKCCIDKESSAVESILRLVSSEEAAAHEAMAVEPKFIQAAPESAGGSESKLTLVKLRKMVSRDLKWEHPAHEQLALHLIESMRADYEKEIIFEALVLWNGYSRKTKPAVKKMGSFCAAIEYILSEEYGFLTTQADLALKYEITSATISRKVKEMLNYVEEYGMSGEDDEELSLSLSGSPKDKEQAYLHKAKEATSSKRRIQLAEAALEFYPDSPDAYLLLAEESDNEHEARAFLRAGIAAGERELGELFFAENKGHFWGLYETRSYIRICKSYAESCWFGGNAEEAAATLENILVLNSEDNTGARYLLAAVYLYGNKLAEAERVLNTYGKDDAAAAFAYDRIVLEYKKNGITSQLKMLYRVARNVNKHVPEYLLGVKRLPHNLPDYVGMGDTNEAIEYVIMHSRLWASMPDLLKWLLKQ</sequence>
<evidence type="ECO:0000313" key="1">
    <source>
        <dbReference type="EMBL" id="MRN57356.1"/>
    </source>
</evidence>
<name>A0A7X2HC36_9BACL</name>
<dbReference type="Gene3D" id="3.10.450.50">
    <property type="match status" value="1"/>
</dbReference>
<dbReference type="SUPFAM" id="SSF48452">
    <property type="entry name" value="TPR-like"/>
    <property type="match status" value="1"/>
</dbReference>